<organism evidence="2 3">
    <name type="scientific">Platanthera zijinensis</name>
    <dbReference type="NCBI Taxonomy" id="2320716"/>
    <lineage>
        <taxon>Eukaryota</taxon>
        <taxon>Viridiplantae</taxon>
        <taxon>Streptophyta</taxon>
        <taxon>Embryophyta</taxon>
        <taxon>Tracheophyta</taxon>
        <taxon>Spermatophyta</taxon>
        <taxon>Magnoliopsida</taxon>
        <taxon>Liliopsida</taxon>
        <taxon>Asparagales</taxon>
        <taxon>Orchidaceae</taxon>
        <taxon>Orchidoideae</taxon>
        <taxon>Orchideae</taxon>
        <taxon>Orchidinae</taxon>
        <taxon>Platanthera</taxon>
    </lineage>
</organism>
<dbReference type="PANTHER" id="PTHR23135">
    <property type="entry name" value="MUR LIGASE FAMILY MEMBER"/>
    <property type="match status" value="1"/>
</dbReference>
<dbReference type="PANTHER" id="PTHR23135:SF4">
    <property type="entry name" value="UDP-N-ACETYLMURAMOYL-L-ALANYL-D-GLUTAMATE--2,6-DIAMINOPIMELATE LIGASE MURE HOMOLOG, CHLOROPLASTIC"/>
    <property type="match status" value="1"/>
</dbReference>
<evidence type="ECO:0000313" key="2">
    <source>
        <dbReference type="EMBL" id="KAK8947336.1"/>
    </source>
</evidence>
<dbReference type="SUPFAM" id="SSF53623">
    <property type="entry name" value="MurD-like peptide ligases, catalytic domain"/>
    <property type="match status" value="1"/>
</dbReference>
<reference evidence="2 3" key="1">
    <citation type="journal article" date="2022" name="Nat. Plants">
        <title>Genomes of leafy and leafless Platanthera orchids illuminate the evolution of mycoheterotrophy.</title>
        <authorList>
            <person name="Li M.H."/>
            <person name="Liu K.W."/>
            <person name="Li Z."/>
            <person name="Lu H.C."/>
            <person name="Ye Q.L."/>
            <person name="Zhang D."/>
            <person name="Wang J.Y."/>
            <person name="Li Y.F."/>
            <person name="Zhong Z.M."/>
            <person name="Liu X."/>
            <person name="Yu X."/>
            <person name="Liu D.K."/>
            <person name="Tu X.D."/>
            <person name="Liu B."/>
            <person name="Hao Y."/>
            <person name="Liao X.Y."/>
            <person name="Jiang Y.T."/>
            <person name="Sun W.H."/>
            <person name="Chen J."/>
            <person name="Chen Y.Q."/>
            <person name="Ai Y."/>
            <person name="Zhai J.W."/>
            <person name="Wu S.S."/>
            <person name="Zhou Z."/>
            <person name="Hsiao Y.Y."/>
            <person name="Wu W.L."/>
            <person name="Chen Y.Y."/>
            <person name="Lin Y.F."/>
            <person name="Hsu J.L."/>
            <person name="Li C.Y."/>
            <person name="Wang Z.W."/>
            <person name="Zhao X."/>
            <person name="Zhong W.Y."/>
            <person name="Ma X.K."/>
            <person name="Ma L."/>
            <person name="Huang J."/>
            <person name="Chen G.Z."/>
            <person name="Huang M.Z."/>
            <person name="Huang L."/>
            <person name="Peng D.H."/>
            <person name="Luo Y.B."/>
            <person name="Zou S.Q."/>
            <person name="Chen S.P."/>
            <person name="Lan S."/>
            <person name="Tsai W.C."/>
            <person name="Van de Peer Y."/>
            <person name="Liu Z.J."/>
        </authorList>
    </citation>
    <scope>NUCLEOTIDE SEQUENCE [LARGE SCALE GENOMIC DNA]</scope>
    <source>
        <strain evidence="2">Lor287</strain>
    </source>
</reference>
<gene>
    <name evidence="2" type="ORF">KSP39_PZI006917</name>
</gene>
<keyword evidence="3" id="KW-1185">Reference proteome</keyword>
<comment type="caution">
    <text evidence="2">The sequence shown here is derived from an EMBL/GenBank/DDBJ whole genome shotgun (WGS) entry which is preliminary data.</text>
</comment>
<proteinExistence type="predicted"/>
<dbReference type="EMBL" id="JBBWWQ010000005">
    <property type="protein sequence ID" value="KAK8947336.1"/>
    <property type="molecule type" value="Genomic_DNA"/>
</dbReference>
<sequence>MLGTIGYYIHDNKLLEAPNTTPDSLVLQKLMAKLVHTGAKSVVMGASSHGLALGRCDVIDFNVAVFTNFTRDDFDFHVTTDEYRKSKGKLFDKMSDPENHRKVVNVDDFNAYYFLSLGNPDVPIVTFGMESRSADVLPLVDTPKGKTEISSKLIGRFNVYHILAAVAVGVAVDAPVEA</sequence>
<evidence type="ECO:0000313" key="3">
    <source>
        <dbReference type="Proteomes" id="UP001418222"/>
    </source>
</evidence>
<accession>A0AAP0BT13</accession>
<protein>
    <recommendedName>
        <fullName evidence="1">Mur ligase central domain-containing protein</fullName>
    </recommendedName>
</protein>
<dbReference type="AlphaFoldDB" id="A0AAP0BT13"/>
<evidence type="ECO:0000259" key="1">
    <source>
        <dbReference type="Pfam" id="PF08245"/>
    </source>
</evidence>
<dbReference type="InterPro" id="IPR013221">
    <property type="entry name" value="Mur_ligase_cen"/>
</dbReference>
<dbReference type="GO" id="GO:0005524">
    <property type="term" value="F:ATP binding"/>
    <property type="evidence" value="ECO:0007669"/>
    <property type="project" value="InterPro"/>
</dbReference>
<dbReference type="GO" id="GO:0016881">
    <property type="term" value="F:acid-amino acid ligase activity"/>
    <property type="evidence" value="ECO:0007669"/>
    <property type="project" value="InterPro"/>
</dbReference>
<feature type="domain" description="Mur ligase central" evidence="1">
    <location>
        <begin position="2"/>
        <end position="168"/>
    </location>
</feature>
<dbReference type="Proteomes" id="UP001418222">
    <property type="component" value="Unassembled WGS sequence"/>
</dbReference>
<dbReference type="Gene3D" id="3.40.1190.10">
    <property type="entry name" value="Mur-like, catalytic domain"/>
    <property type="match status" value="1"/>
</dbReference>
<dbReference type="Pfam" id="PF08245">
    <property type="entry name" value="Mur_ligase_M"/>
    <property type="match status" value="1"/>
</dbReference>
<dbReference type="InterPro" id="IPR036565">
    <property type="entry name" value="Mur-like_cat_sf"/>
</dbReference>
<name>A0AAP0BT13_9ASPA</name>